<keyword evidence="1" id="KW-0472">Membrane</keyword>
<dbReference type="Gene3D" id="3.40.50.720">
    <property type="entry name" value="NAD(P)-binding Rossmann-like Domain"/>
    <property type="match status" value="1"/>
</dbReference>
<evidence type="ECO:0000313" key="4">
    <source>
        <dbReference type="Ensembl" id="ENSTGUP00000030220.1"/>
    </source>
</evidence>
<dbReference type="InterPro" id="IPR036291">
    <property type="entry name" value="NAD(P)-bd_dom_sf"/>
</dbReference>
<evidence type="ECO:0000259" key="3">
    <source>
        <dbReference type="Pfam" id="PF01073"/>
    </source>
</evidence>
<evidence type="ECO:0000256" key="2">
    <source>
        <dbReference type="SAM" id="MobiDB-lite"/>
    </source>
</evidence>
<feature type="transmembrane region" description="Helical" evidence="1">
    <location>
        <begin position="20"/>
        <end position="42"/>
    </location>
</feature>
<comment type="similarity">
    <text evidence="1">Belongs to the 3-beta-HSD family.</text>
</comment>
<keyword evidence="1" id="KW-0812">Transmembrane</keyword>
<dbReference type="InterPro" id="IPR002225">
    <property type="entry name" value="3Beta_OHSteriod_DH/Estase"/>
</dbReference>
<dbReference type="Pfam" id="PF01073">
    <property type="entry name" value="3Beta_HSD"/>
    <property type="match status" value="1"/>
</dbReference>
<dbReference type="Ensembl" id="ENSTGUT00000043803.1">
    <property type="protein sequence ID" value="ENSTGUP00000030220.1"/>
    <property type="gene ID" value="ENSTGUG00000020903.1"/>
</dbReference>
<reference evidence="4" key="2">
    <citation type="submission" date="2025-08" db="UniProtKB">
        <authorList>
            <consortium name="Ensembl"/>
        </authorList>
    </citation>
    <scope>IDENTIFICATION</scope>
</reference>
<organism evidence="4 5">
    <name type="scientific">Taeniopygia guttata</name>
    <name type="common">Zebra finch</name>
    <name type="synonym">Poephila guttata</name>
    <dbReference type="NCBI Taxonomy" id="59729"/>
    <lineage>
        <taxon>Eukaryota</taxon>
        <taxon>Metazoa</taxon>
        <taxon>Chordata</taxon>
        <taxon>Craniata</taxon>
        <taxon>Vertebrata</taxon>
        <taxon>Euteleostomi</taxon>
        <taxon>Archelosauria</taxon>
        <taxon>Archosauria</taxon>
        <taxon>Dinosauria</taxon>
        <taxon>Saurischia</taxon>
        <taxon>Theropoda</taxon>
        <taxon>Coelurosauria</taxon>
        <taxon>Aves</taxon>
        <taxon>Neognathae</taxon>
        <taxon>Neoaves</taxon>
        <taxon>Telluraves</taxon>
        <taxon>Australaves</taxon>
        <taxon>Passeriformes</taxon>
        <taxon>Passeroidea</taxon>
        <taxon>Estrildidae</taxon>
        <taxon>Estrildinae</taxon>
        <taxon>Taeniopygia</taxon>
    </lineage>
</organism>
<evidence type="ECO:0000256" key="1">
    <source>
        <dbReference type="RuleBase" id="RU004475"/>
    </source>
</evidence>
<reference evidence="4 5" key="1">
    <citation type="journal article" date="2010" name="Nature">
        <title>The genome of a songbird.</title>
        <authorList>
            <person name="Warren W.C."/>
            <person name="Clayton D.F."/>
            <person name="Ellegren H."/>
            <person name="Arnold A.P."/>
            <person name="Hillier L.W."/>
            <person name="Kunstner A."/>
            <person name="Searle S."/>
            <person name="White S."/>
            <person name="Vilella A.J."/>
            <person name="Fairley S."/>
            <person name="Heger A."/>
            <person name="Kong L."/>
            <person name="Ponting C.P."/>
            <person name="Jarvis E.D."/>
            <person name="Mello C.V."/>
            <person name="Minx P."/>
            <person name="Lovell P."/>
            <person name="Velho T.A."/>
            <person name="Ferris M."/>
            <person name="Balakrishnan C.N."/>
            <person name="Sinha S."/>
            <person name="Blatti C."/>
            <person name="London S.E."/>
            <person name="Li Y."/>
            <person name="Lin Y.C."/>
            <person name="George J."/>
            <person name="Sweedler J."/>
            <person name="Southey B."/>
            <person name="Gunaratne P."/>
            <person name="Watson M."/>
            <person name="Nam K."/>
            <person name="Backstrom N."/>
            <person name="Smeds L."/>
            <person name="Nabholz B."/>
            <person name="Itoh Y."/>
            <person name="Whitney O."/>
            <person name="Pfenning A.R."/>
            <person name="Howard J."/>
            <person name="Volker M."/>
            <person name="Skinner B.M."/>
            <person name="Griffin D.K."/>
            <person name="Ye L."/>
            <person name="McLaren W.M."/>
            <person name="Flicek P."/>
            <person name="Quesada V."/>
            <person name="Velasco G."/>
            <person name="Lopez-Otin C."/>
            <person name="Puente X.S."/>
            <person name="Olender T."/>
            <person name="Lancet D."/>
            <person name="Smit A.F."/>
            <person name="Hubley R."/>
            <person name="Konkel M.K."/>
            <person name="Walker J.A."/>
            <person name="Batzer M.A."/>
            <person name="Gu W."/>
            <person name="Pollock D.D."/>
            <person name="Chen L."/>
            <person name="Cheng Z."/>
            <person name="Eichler E.E."/>
            <person name="Stapley J."/>
            <person name="Slate J."/>
            <person name="Ekblom R."/>
            <person name="Birkhead T."/>
            <person name="Burke T."/>
            <person name="Burt D."/>
            <person name="Scharff C."/>
            <person name="Adam I."/>
            <person name="Richard H."/>
            <person name="Sultan M."/>
            <person name="Soldatov A."/>
            <person name="Lehrach H."/>
            <person name="Edwards S.V."/>
            <person name="Yang S.P."/>
            <person name="Li X."/>
            <person name="Graves T."/>
            <person name="Fulton L."/>
            <person name="Nelson J."/>
            <person name="Chinwalla A."/>
            <person name="Hou S."/>
            <person name="Mardis E.R."/>
            <person name="Wilson R.K."/>
        </authorList>
    </citation>
    <scope>NUCLEOTIDE SEQUENCE [LARGE SCALE GENOMIC DNA]</scope>
</reference>
<dbReference type="GO" id="GO:0016616">
    <property type="term" value="F:oxidoreductase activity, acting on the CH-OH group of donors, NAD or NADP as acceptor"/>
    <property type="evidence" value="ECO:0007669"/>
    <property type="project" value="InterPro"/>
</dbReference>
<proteinExistence type="inferred from homology"/>
<keyword evidence="1" id="KW-0560">Oxidoreductase</keyword>
<feature type="region of interest" description="Disordered" evidence="2">
    <location>
        <begin position="83"/>
        <end position="105"/>
    </location>
</feature>
<accession>A0A674H6U6</accession>
<protein>
    <recommendedName>
        <fullName evidence="3">3-beta hydroxysteroid dehydrogenase/isomerase domain-containing protein</fullName>
    </recommendedName>
</protein>
<dbReference type="GeneTree" id="ENSGT00940000160236"/>
<name>A0A674H6U6_TAEGU</name>
<keyword evidence="1" id="KW-1133">Transmembrane helix</keyword>
<dbReference type="SUPFAM" id="SSF51735">
    <property type="entry name" value="NAD(P)-binding Rossmann-fold domains"/>
    <property type="match status" value="1"/>
</dbReference>
<evidence type="ECO:0000313" key="5">
    <source>
        <dbReference type="Proteomes" id="UP000007754"/>
    </source>
</evidence>
<keyword evidence="5" id="KW-1185">Reference proteome</keyword>
<sequence>MFWGYFGDIFGAISGYFGDILGIFLGWSQVIFGVISGGFGCFSRHQERDPGLPGTKNVIRACRAAGVPVLIYTSSMEVVGPNTRGDPFVRGDEETPYPTRHSEPYPLSKAQAEKRCLNGPPGHYKFPHKIPEFHSNFTQISPKKSPKIPHKILKVTKNPQIFPKTPKFPPNSAGNVAWMHLLAARAARARPASVGGEFFFCYDASPWAPYEEFNLLLLGPAGISGGPRVPPKLSALLAWFNGVLRAVLGRFGVFFAPLLNPYTWAVASTPFSVRTAKAERELGYRPLFSWEEARERTAGWLRQLDGA</sequence>
<feature type="domain" description="3-beta hydroxysteroid dehydrogenase/isomerase" evidence="3">
    <location>
        <begin position="52"/>
        <end position="224"/>
    </location>
</feature>
<dbReference type="AlphaFoldDB" id="A0A674H6U6"/>
<dbReference type="GO" id="GO:0006694">
    <property type="term" value="P:steroid biosynthetic process"/>
    <property type="evidence" value="ECO:0007669"/>
    <property type="project" value="InterPro"/>
</dbReference>
<reference evidence="4" key="3">
    <citation type="submission" date="2025-09" db="UniProtKB">
        <authorList>
            <consortium name="Ensembl"/>
        </authorList>
    </citation>
    <scope>IDENTIFICATION</scope>
</reference>
<dbReference type="Proteomes" id="UP000007754">
    <property type="component" value="Chromosome 16"/>
</dbReference>